<sequence length="147" mass="16041">MTTSFFQRVIVPVANRDDATATTAALRPYIEGSDSTVIAVHVIEKAGGAPDKASVEQREQRAEEIFRIVADEFDDSGIVLETNLRYGTDIASSIMDAAHDSNASAIVFTPRRGSRWRKLLTGDVTHNLVQSSDIPILVLPDREVSEA</sequence>
<dbReference type="Gene3D" id="3.40.50.620">
    <property type="entry name" value="HUPs"/>
    <property type="match status" value="1"/>
</dbReference>
<protein>
    <submittedName>
        <fullName evidence="3">Universal stress protein</fullName>
    </submittedName>
</protein>
<evidence type="ECO:0000256" key="1">
    <source>
        <dbReference type="ARBA" id="ARBA00008791"/>
    </source>
</evidence>
<dbReference type="SUPFAM" id="SSF52402">
    <property type="entry name" value="Adenine nucleotide alpha hydrolases-like"/>
    <property type="match status" value="1"/>
</dbReference>
<proteinExistence type="inferred from homology"/>
<dbReference type="InterPro" id="IPR006016">
    <property type="entry name" value="UspA"/>
</dbReference>
<dbReference type="PANTHER" id="PTHR46268:SF6">
    <property type="entry name" value="UNIVERSAL STRESS PROTEIN UP12"/>
    <property type="match status" value="1"/>
</dbReference>
<dbReference type="PANTHER" id="PTHR46268">
    <property type="entry name" value="STRESS RESPONSE PROTEIN NHAX"/>
    <property type="match status" value="1"/>
</dbReference>
<keyword evidence="4" id="KW-1185">Reference proteome</keyword>
<gene>
    <name evidence="3" type="ORF">ACFR9S_15985</name>
</gene>
<feature type="domain" description="UspA" evidence="2">
    <location>
        <begin position="6"/>
        <end position="140"/>
    </location>
</feature>
<name>A0ABD6BCP0_9EURY</name>
<comment type="caution">
    <text evidence="3">The sequence shown here is derived from an EMBL/GenBank/DDBJ whole genome shotgun (WGS) entry which is preliminary data.</text>
</comment>
<organism evidence="3 4">
    <name type="scientific">Halolamina salina</name>
    <dbReference type="NCBI Taxonomy" id="1220023"/>
    <lineage>
        <taxon>Archaea</taxon>
        <taxon>Methanobacteriati</taxon>
        <taxon>Methanobacteriota</taxon>
        <taxon>Stenosarchaea group</taxon>
        <taxon>Halobacteria</taxon>
        <taxon>Halobacteriales</taxon>
        <taxon>Haloferacaceae</taxon>
    </lineage>
</organism>
<accession>A0ABD6BCP0</accession>
<dbReference type="AlphaFoldDB" id="A0ABD6BCP0"/>
<dbReference type="RefSeq" id="WP_379730272.1">
    <property type="nucleotide sequence ID" value="NZ_JBHSWZ010000001.1"/>
</dbReference>
<dbReference type="InterPro" id="IPR014729">
    <property type="entry name" value="Rossmann-like_a/b/a_fold"/>
</dbReference>
<dbReference type="Proteomes" id="UP001597111">
    <property type="component" value="Unassembled WGS sequence"/>
</dbReference>
<evidence type="ECO:0000259" key="2">
    <source>
        <dbReference type="Pfam" id="PF00582"/>
    </source>
</evidence>
<dbReference type="CDD" id="cd00293">
    <property type="entry name" value="USP-like"/>
    <property type="match status" value="1"/>
</dbReference>
<dbReference type="EMBL" id="JBHUDH010000257">
    <property type="protein sequence ID" value="MFD1527780.1"/>
    <property type="molecule type" value="Genomic_DNA"/>
</dbReference>
<reference evidence="3 4" key="1">
    <citation type="journal article" date="2019" name="Int. J. Syst. Evol. Microbiol.">
        <title>The Global Catalogue of Microorganisms (GCM) 10K type strain sequencing project: providing services to taxonomists for standard genome sequencing and annotation.</title>
        <authorList>
            <consortium name="The Broad Institute Genomics Platform"/>
            <consortium name="The Broad Institute Genome Sequencing Center for Infectious Disease"/>
            <person name="Wu L."/>
            <person name="Ma J."/>
        </authorList>
    </citation>
    <scope>NUCLEOTIDE SEQUENCE [LARGE SCALE GENOMIC DNA]</scope>
    <source>
        <strain evidence="3 4">CGMCC 1.12285</strain>
    </source>
</reference>
<comment type="similarity">
    <text evidence="1">Belongs to the universal stress protein A family.</text>
</comment>
<evidence type="ECO:0000313" key="3">
    <source>
        <dbReference type="EMBL" id="MFD1527780.1"/>
    </source>
</evidence>
<dbReference type="Pfam" id="PF00582">
    <property type="entry name" value="Usp"/>
    <property type="match status" value="1"/>
</dbReference>
<evidence type="ECO:0000313" key="4">
    <source>
        <dbReference type="Proteomes" id="UP001597111"/>
    </source>
</evidence>